<evidence type="ECO:0000256" key="10">
    <source>
        <dbReference type="PIRNR" id="PIRNR009998"/>
    </source>
</evidence>
<dbReference type="FunFam" id="3.30.450.30:FF:000011">
    <property type="entry name" value="Dynein light chain roadblock"/>
    <property type="match status" value="1"/>
</dbReference>
<comment type="function">
    <text evidence="9">Acts as one of several non-catalytic accessory components of the cytoplasmic dynein 1 complex that are thought to be involved in linking dynein to cargos and to adapter proteins that regulate dynein function. Cytoplasmic dynein 1 acts as a motor for the intracellular retrograde motility of vesicles and organelles along microtubules.</text>
</comment>
<evidence type="ECO:0000256" key="6">
    <source>
        <dbReference type="ARBA" id="ARBA00023017"/>
    </source>
</evidence>
<keyword evidence="5 10" id="KW-0493">Microtubule</keyword>
<dbReference type="PANTHER" id="PTHR10779">
    <property type="entry name" value="DYNEIN LIGHT CHAIN ROADBLOCK"/>
    <property type="match status" value="1"/>
</dbReference>
<organism evidence="12 13">
    <name type="scientific">Euplotes crassus</name>
    <dbReference type="NCBI Taxonomy" id="5936"/>
    <lineage>
        <taxon>Eukaryota</taxon>
        <taxon>Sar</taxon>
        <taxon>Alveolata</taxon>
        <taxon>Ciliophora</taxon>
        <taxon>Intramacronucleata</taxon>
        <taxon>Spirotrichea</taxon>
        <taxon>Hypotrichia</taxon>
        <taxon>Euplotida</taxon>
        <taxon>Euplotidae</taxon>
        <taxon>Moneuplotes</taxon>
    </lineage>
</organism>
<dbReference type="EMBL" id="CAMPGE010028738">
    <property type="protein sequence ID" value="CAI2386249.1"/>
    <property type="molecule type" value="Genomic_DNA"/>
</dbReference>
<dbReference type="Proteomes" id="UP001295684">
    <property type="component" value="Unassembled WGS sequence"/>
</dbReference>
<evidence type="ECO:0000256" key="5">
    <source>
        <dbReference type="ARBA" id="ARBA00022701"/>
    </source>
</evidence>
<evidence type="ECO:0000256" key="4">
    <source>
        <dbReference type="ARBA" id="ARBA00022490"/>
    </source>
</evidence>
<protein>
    <recommendedName>
        <fullName evidence="10">Dynein light chain roadblock</fullName>
    </recommendedName>
</protein>
<comment type="caution">
    <text evidence="12">The sequence shown here is derived from an EMBL/GenBank/DDBJ whole genome shotgun (WGS) entry which is preliminary data.</text>
</comment>
<proteinExistence type="inferred from homology"/>
<dbReference type="GO" id="GO:0005868">
    <property type="term" value="C:cytoplasmic dynein complex"/>
    <property type="evidence" value="ECO:0007669"/>
    <property type="project" value="UniProtKB-UniRule"/>
</dbReference>
<accession>A0AAD1Y850</accession>
<keyword evidence="13" id="KW-1185">Reference proteome</keyword>
<keyword evidence="4 10" id="KW-0963">Cytoplasm</keyword>
<keyword evidence="8 10" id="KW-0206">Cytoskeleton</keyword>
<reference evidence="12" key="1">
    <citation type="submission" date="2023-07" db="EMBL/GenBank/DDBJ databases">
        <authorList>
            <consortium name="AG Swart"/>
            <person name="Singh M."/>
            <person name="Singh A."/>
            <person name="Seah K."/>
            <person name="Emmerich C."/>
        </authorList>
    </citation>
    <scope>NUCLEOTIDE SEQUENCE</scope>
    <source>
        <strain evidence="12">DP1</strain>
    </source>
</reference>
<evidence type="ECO:0000256" key="9">
    <source>
        <dbReference type="ARBA" id="ARBA00025362"/>
    </source>
</evidence>
<comment type="subcellular location">
    <subcellularLocation>
        <location evidence="1 10">Cytoplasm</location>
        <location evidence="1 10">Cytoskeleton</location>
    </subcellularLocation>
</comment>
<dbReference type="GO" id="GO:0045505">
    <property type="term" value="F:dynein intermediate chain binding"/>
    <property type="evidence" value="ECO:0007669"/>
    <property type="project" value="UniProtKB-UniRule"/>
</dbReference>
<keyword evidence="3 10" id="KW-0813">Transport</keyword>
<dbReference type="PIRSF" id="PIRSF009998">
    <property type="entry name" value="DLC7"/>
    <property type="match status" value="1"/>
</dbReference>
<evidence type="ECO:0000256" key="2">
    <source>
        <dbReference type="ARBA" id="ARBA00007191"/>
    </source>
</evidence>
<evidence type="ECO:0000256" key="7">
    <source>
        <dbReference type="ARBA" id="ARBA00023175"/>
    </source>
</evidence>
<dbReference type="GO" id="GO:0007018">
    <property type="term" value="P:microtubule-based movement"/>
    <property type="evidence" value="ECO:0007669"/>
    <property type="project" value="UniProtKB-UniRule"/>
</dbReference>
<dbReference type="SMART" id="SM00960">
    <property type="entry name" value="Robl_LC7"/>
    <property type="match status" value="1"/>
</dbReference>
<gene>
    <name evidence="12" type="ORF">ECRASSUSDP1_LOCUS27858</name>
</gene>
<dbReference type="InterPro" id="IPR016561">
    <property type="entry name" value="DYNLRB1/2"/>
</dbReference>
<dbReference type="GO" id="GO:0005737">
    <property type="term" value="C:cytoplasm"/>
    <property type="evidence" value="ECO:0007669"/>
    <property type="project" value="UniProtKB-UniRule"/>
</dbReference>
<dbReference type="Pfam" id="PF03259">
    <property type="entry name" value="Robl_LC7"/>
    <property type="match status" value="1"/>
</dbReference>
<name>A0AAD1Y850_EUPCR</name>
<dbReference type="AlphaFoldDB" id="A0AAD1Y850"/>
<keyword evidence="6 10" id="KW-0243">Dynein</keyword>
<evidence type="ECO:0000256" key="8">
    <source>
        <dbReference type="ARBA" id="ARBA00023212"/>
    </source>
</evidence>
<dbReference type="GO" id="GO:0005874">
    <property type="term" value="C:microtubule"/>
    <property type="evidence" value="ECO:0007669"/>
    <property type="project" value="UniProtKB-UniRule"/>
</dbReference>
<feature type="domain" description="Roadblock/LAMTOR2" evidence="11">
    <location>
        <begin position="4"/>
        <end position="93"/>
    </location>
</feature>
<comment type="similarity">
    <text evidence="2 10">Belongs to the GAMAD family.</text>
</comment>
<evidence type="ECO:0000313" key="13">
    <source>
        <dbReference type="Proteomes" id="UP001295684"/>
    </source>
</evidence>
<evidence type="ECO:0000259" key="11">
    <source>
        <dbReference type="SMART" id="SM00960"/>
    </source>
</evidence>
<dbReference type="Gene3D" id="3.30.450.30">
    <property type="entry name" value="Dynein light chain 2a, cytoplasmic"/>
    <property type="match status" value="1"/>
</dbReference>
<keyword evidence="7 10" id="KW-0505">Motor protein</keyword>
<evidence type="ECO:0000256" key="1">
    <source>
        <dbReference type="ARBA" id="ARBA00004245"/>
    </source>
</evidence>
<sequence length="100" mass="11428">MNKIEETWNRINTHKGVEGIIIIDSMGSAIKTTMDQNKTIEYGSLVNQFCEKAILCIKSLHEEEEIVFIRIRSQNKNEIMIAPTEDYTLIVVQNPSEEAS</sequence>
<dbReference type="SUPFAM" id="SSF103196">
    <property type="entry name" value="Roadblock/LC7 domain"/>
    <property type="match status" value="1"/>
</dbReference>
<evidence type="ECO:0000256" key="3">
    <source>
        <dbReference type="ARBA" id="ARBA00022448"/>
    </source>
</evidence>
<evidence type="ECO:0000313" key="12">
    <source>
        <dbReference type="EMBL" id="CAI2386249.1"/>
    </source>
</evidence>
<dbReference type="InterPro" id="IPR004942">
    <property type="entry name" value="Roadblock/LAMTOR2_dom"/>
</dbReference>